<dbReference type="GO" id="GO:0016328">
    <property type="term" value="C:lateral plasma membrane"/>
    <property type="evidence" value="ECO:0007669"/>
    <property type="project" value="UniProtKB-SubCell"/>
</dbReference>
<dbReference type="Ensembl" id="ENSXETT00000029143">
    <property type="protein sequence ID" value="ENSXETP00000029143"/>
    <property type="gene ID" value="ENSXETG00000013301"/>
</dbReference>
<organism evidence="17">
    <name type="scientific">Xenopus tropicalis</name>
    <name type="common">Western clawed frog</name>
    <name type="synonym">Silurana tropicalis</name>
    <dbReference type="NCBI Taxonomy" id="8364"/>
    <lineage>
        <taxon>Eukaryota</taxon>
        <taxon>Metazoa</taxon>
        <taxon>Chordata</taxon>
        <taxon>Craniata</taxon>
        <taxon>Vertebrata</taxon>
        <taxon>Euteleostomi</taxon>
        <taxon>Amphibia</taxon>
        <taxon>Batrachia</taxon>
        <taxon>Anura</taxon>
        <taxon>Pipoidea</taxon>
        <taxon>Pipidae</taxon>
        <taxon>Xenopodinae</taxon>
        <taxon>Xenopus</taxon>
        <taxon>Silurana</taxon>
    </lineage>
</organism>
<keyword evidence="7" id="KW-1003">Cell membrane</keyword>
<dbReference type="AlphaFoldDB" id="A0A803KLB3"/>
<evidence type="ECO:0000313" key="17">
    <source>
        <dbReference type="Ensembl" id="ENSXETP00000029143"/>
    </source>
</evidence>
<dbReference type="GeneTree" id="ENSGT00390000002563"/>
<comment type="subcellular location">
    <subcellularLocation>
        <location evidence="3">Cell junction</location>
        <location evidence="3">Tight junction</location>
    </subcellularLocation>
    <subcellularLocation>
        <location evidence="1">Lateral cell membrane</location>
    </subcellularLocation>
    <subcellularLocation>
        <location evidence="2">Membrane</location>
        <topology evidence="2">Multi-pass membrane protein</topology>
    </subcellularLocation>
</comment>
<feature type="transmembrane region" description="Helical" evidence="15">
    <location>
        <begin position="119"/>
        <end position="139"/>
    </location>
</feature>
<evidence type="ECO:0000256" key="9">
    <source>
        <dbReference type="ARBA" id="ARBA00022889"/>
    </source>
</evidence>
<evidence type="ECO:0000256" key="11">
    <source>
        <dbReference type="ARBA" id="ARBA00022989"/>
    </source>
</evidence>
<evidence type="ECO:0000256" key="12">
    <source>
        <dbReference type="ARBA" id="ARBA00023136"/>
    </source>
</evidence>
<dbReference type="InterPro" id="IPR014710">
    <property type="entry name" value="RmlC-like_jellyroll"/>
</dbReference>
<keyword evidence="8 15" id="KW-0812">Transmembrane</keyword>
<reference evidence="17" key="1">
    <citation type="journal article" date="2010" name="Science">
        <title>The genome of the Western clawed frog Xenopus tropicalis.</title>
        <authorList>
            <person name="Hellsten U."/>
            <person name="Harland R.M."/>
            <person name="Gilchrist M.J."/>
            <person name="Hendrix D."/>
            <person name="Jurka J."/>
            <person name="Kapitonov V."/>
            <person name="Ovcharenko I."/>
            <person name="Putnam N.H."/>
            <person name="Shu S."/>
            <person name="Taher L."/>
            <person name="Blitz I.L."/>
            <person name="Blumberg B."/>
            <person name="Dichmann D.S."/>
            <person name="Dubchak I."/>
            <person name="Amaya E."/>
            <person name="Detter J.C."/>
            <person name="Fletcher R."/>
            <person name="Gerhard D.S."/>
            <person name="Goodstein D."/>
            <person name="Graves T."/>
            <person name="Grigoriev I.V."/>
            <person name="Grimwood J."/>
            <person name="Kawashima T."/>
            <person name="Lindquist E."/>
            <person name="Lucas S.M."/>
            <person name="Mead P.E."/>
            <person name="Mitros T."/>
            <person name="Ogino H."/>
            <person name="Ohta Y."/>
            <person name="Poliakov A.V."/>
            <person name="Pollet N."/>
            <person name="Robert J."/>
            <person name="Salamov A."/>
            <person name="Sater A.K."/>
            <person name="Schmutz J."/>
            <person name="Terry A."/>
            <person name="Vize P.D."/>
            <person name="Warren W.C."/>
            <person name="Wells D."/>
            <person name="Wills A."/>
            <person name="Wilson R.K."/>
            <person name="Zimmerman L.B."/>
            <person name="Zorn A.M."/>
            <person name="Grainger R."/>
            <person name="Grammer T."/>
            <person name="Khokha M.K."/>
            <person name="Richardson P.M."/>
            <person name="Rokhsar D.S."/>
        </authorList>
    </citation>
    <scope>NUCLEOTIDE SEQUENCE [LARGE SCALE GENOMIC DNA]</scope>
    <source>
        <strain evidence="17">Nigerian</strain>
    </source>
</reference>
<keyword evidence="11 15" id="KW-1133">Transmembrane helix</keyword>
<evidence type="ECO:0000256" key="4">
    <source>
        <dbReference type="ARBA" id="ARBA00007146"/>
    </source>
</evidence>
<feature type="region of interest" description="Disordered" evidence="14">
    <location>
        <begin position="348"/>
        <end position="397"/>
    </location>
</feature>
<feature type="compositionally biased region" description="Polar residues" evidence="14">
    <location>
        <begin position="360"/>
        <end position="372"/>
    </location>
</feature>
<dbReference type="SUPFAM" id="SSF51206">
    <property type="entry name" value="cAMP-binding domain-like"/>
    <property type="match status" value="1"/>
</dbReference>
<gene>
    <name evidence="17" type="primary">bves</name>
</gene>
<evidence type="ECO:0000256" key="3">
    <source>
        <dbReference type="ARBA" id="ARBA00004435"/>
    </source>
</evidence>
<reference evidence="17" key="2">
    <citation type="submission" date="2011-06" db="UniProtKB">
        <authorList>
            <consortium name="Ensembl"/>
        </authorList>
    </citation>
    <scope>IDENTIFICATION</scope>
</reference>
<dbReference type="Gene3D" id="2.60.120.10">
    <property type="entry name" value="Jelly Rolls"/>
    <property type="match status" value="1"/>
</dbReference>
<keyword evidence="10" id="KW-0965">Cell junction</keyword>
<proteinExistence type="inferred from homology"/>
<evidence type="ECO:0000259" key="16">
    <source>
        <dbReference type="Pfam" id="PF04831"/>
    </source>
</evidence>
<dbReference type="InterPro" id="IPR006916">
    <property type="entry name" value="POPDC1-3"/>
</dbReference>
<keyword evidence="13" id="KW-0325">Glycoprotein</keyword>
<keyword evidence="12 15" id="KW-0472">Membrane</keyword>
<feature type="domain" description="POPDC1-3" evidence="16">
    <location>
        <begin position="93"/>
        <end position="318"/>
    </location>
</feature>
<dbReference type="Pfam" id="PF04831">
    <property type="entry name" value="POPDC1-3"/>
    <property type="match status" value="1"/>
</dbReference>
<evidence type="ECO:0000256" key="1">
    <source>
        <dbReference type="ARBA" id="ARBA00004124"/>
    </source>
</evidence>
<dbReference type="Bgee" id="ENSXETG00000013301">
    <property type="expression patterns" value="Expressed in heart and 12 other cell types or tissues"/>
</dbReference>
<protein>
    <submittedName>
        <fullName evidence="17">Blood vessel epicardial substance</fullName>
    </submittedName>
</protein>
<evidence type="ECO:0000256" key="7">
    <source>
        <dbReference type="ARBA" id="ARBA00022475"/>
    </source>
</evidence>
<dbReference type="FunFam" id="2.60.120.10:FF:000166">
    <property type="entry name" value="blood vessel epicardial substance isoform X1"/>
    <property type="match status" value="1"/>
</dbReference>
<evidence type="ECO:0000256" key="6">
    <source>
        <dbReference type="ARBA" id="ARBA00022473"/>
    </source>
</evidence>
<keyword evidence="5" id="KW-0796">Tight junction</keyword>
<dbReference type="PANTHER" id="PTHR12101:SF17">
    <property type="entry name" value="BLOOD VESSEL EPICARDIAL SUBSTANCE"/>
    <property type="match status" value="1"/>
</dbReference>
<dbReference type="GO" id="GO:0005923">
    <property type="term" value="C:bicellular tight junction"/>
    <property type="evidence" value="ECO:0007669"/>
    <property type="project" value="UniProtKB-SubCell"/>
</dbReference>
<dbReference type="InterPro" id="IPR055272">
    <property type="entry name" value="POPDC1-3_dom"/>
</dbReference>
<evidence type="ECO:0000256" key="2">
    <source>
        <dbReference type="ARBA" id="ARBA00004141"/>
    </source>
</evidence>
<evidence type="ECO:0000256" key="8">
    <source>
        <dbReference type="ARBA" id="ARBA00022692"/>
    </source>
</evidence>
<comment type="similarity">
    <text evidence="4">Belongs to the popeye family.</text>
</comment>
<keyword evidence="6" id="KW-0217">Developmental protein</keyword>
<evidence type="ECO:0000256" key="10">
    <source>
        <dbReference type="ARBA" id="ARBA00022949"/>
    </source>
</evidence>
<evidence type="ECO:0000256" key="5">
    <source>
        <dbReference type="ARBA" id="ARBA00022427"/>
    </source>
</evidence>
<keyword evidence="9" id="KW-0130">Cell adhesion</keyword>
<evidence type="ECO:0000256" key="13">
    <source>
        <dbReference type="ARBA" id="ARBA00023180"/>
    </source>
</evidence>
<dbReference type="Xenbase" id="XB-GENE-484277">
    <property type="gene designation" value="bves"/>
</dbReference>
<sequence>MHLPSSSAVHSNLHIGWEVPFDYIHHQHQCDGIWGSKRLDGKNKILFIIDLRKMATESILITTLPMDLNSQINNVTFGLNENETLCENWREIHHLVFHLANTCFAAGLVIPSTLNLHMILLRGMLCLGCIFFIIWAILFRCALDIMIWNATFLSMNFMHFIYLVYKKRPIKIEKDLKGIYHRMFEPLHVSPELFNRLTGQFCEIKTLAKGQTYAIEDKTSVDDRLSILLKGIMKVSYRGHFLHAISPNAYIDSPEFRSTEMNRGETFQVTITADDNCVFLCWSRERLTYFLESEPFLYEIFKYLIGKDITTKLYSLNDPTLGKKKKLDTQPSLCSQLSVMEMRNSLASTSDNEDGLQTFLRGTSTTSSQRYSPSMRASAKMKPIEEDAEDEVFKPAY</sequence>
<name>A0A803KLB3_XENTR</name>
<dbReference type="PANTHER" id="PTHR12101">
    <property type="entry name" value="POPEYE DOMAIN CONTAINING PROTEIN"/>
    <property type="match status" value="1"/>
</dbReference>
<dbReference type="InterPro" id="IPR018490">
    <property type="entry name" value="cNMP-bd_dom_sf"/>
</dbReference>
<feature type="transmembrane region" description="Helical" evidence="15">
    <location>
        <begin position="145"/>
        <end position="165"/>
    </location>
</feature>
<accession>A0A803KLB3</accession>
<evidence type="ECO:0000256" key="14">
    <source>
        <dbReference type="SAM" id="MobiDB-lite"/>
    </source>
</evidence>
<evidence type="ECO:0000256" key="15">
    <source>
        <dbReference type="SAM" id="Phobius"/>
    </source>
</evidence>
<dbReference type="GO" id="GO:0007155">
    <property type="term" value="P:cell adhesion"/>
    <property type="evidence" value="ECO:0007669"/>
    <property type="project" value="UniProtKB-KW"/>
</dbReference>